<dbReference type="Gene3D" id="2.130.10.10">
    <property type="entry name" value="YVTN repeat-like/Quinoprotein amine dehydrogenase"/>
    <property type="match status" value="2"/>
</dbReference>
<dbReference type="InterPro" id="IPR015943">
    <property type="entry name" value="WD40/YVTN_repeat-like_dom_sf"/>
</dbReference>
<keyword evidence="2" id="KW-0378">Hydrolase</keyword>
<dbReference type="Proteomes" id="UP001371218">
    <property type="component" value="Unassembled WGS sequence"/>
</dbReference>
<feature type="chain" id="PRO_5045334122" evidence="7">
    <location>
        <begin position="25"/>
        <end position="778"/>
    </location>
</feature>
<dbReference type="SUPFAM" id="SSF110296">
    <property type="entry name" value="Oligoxyloglucan reducing end-specific cellobiohydrolase"/>
    <property type="match status" value="2"/>
</dbReference>
<dbReference type="InterPro" id="IPR052025">
    <property type="entry name" value="Xyloglucanase_GH74"/>
</dbReference>
<dbReference type="EMBL" id="JBBUTG010000013">
    <property type="protein sequence ID" value="MEK8033025.1"/>
    <property type="molecule type" value="Genomic_DNA"/>
</dbReference>
<comment type="similarity">
    <text evidence="6">Belongs to the glycosyl hydrolase 74 family.</text>
</comment>
<protein>
    <submittedName>
        <fullName evidence="8">Xyloglucanase</fullName>
    </submittedName>
</protein>
<comment type="caution">
    <text evidence="8">The sequence shown here is derived from an EMBL/GenBank/DDBJ whole genome shotgun (WGS) entry which is preliminary data.</text>
</comment>
<proteinExistence type="inferred from homology"/>
<evidence type="ECO:0000256" key="6">
    <source>
        <dbReference type="ARBA" id="ARBA00037986"/>
    </source>
</evidence>
<dbReference type="RefSeq" id="WP_341427446.1">
    <property type="nucleotide sequence ID" value="NZ_JBBUTG010000013.1"/>
</dbReference>
<dbReference type="PANTHER" id="PTHR43739:SF2">
    <property type="entry name" value="OLIGOXYLOGLUCAN-REDUCING END-SPECIFIC XYLOGLUCANASE-RELATED"/>
    <property type="match status" value="1"/>
</dbReference>
<evidence type="ECO:0000256" key="7">
    <source>
        <dbReference type="SAM" id="SignalP"/>
    </source>
</evidence>
<reference evidence="8 9" key="1">
    <citation type="submission" date="2024-04" db="EMBL/GenBank/DDBJ databases">
        <title>Novel species of the genus Ideonella isolated from streams.</title>
        <authorList>
            <person name="Lu H."/>
        </authorList>
    </citation>
    <scope>NUCLEOTIDE SEQUENCE [LARGE SCALE GENOMIC DNA]</scope>
    <source>
        <strain evidence="8 9">DXS29W</strain>
    </source>
</reference>
<evidence type="ECO:0000256" key="3">
    <source>
        <dbReference type="ARBA" id="ARBA00023277"/>
    </source>
</evidence>
<organism evidence="8 9">
    <name type="scientific">Ideonella lacteola</name>
    <dbReference type="NCBI Taxonomy" id="2984193"/>
    <lineage>
        <taxon>Bacteria</taxon>
        <taxon>Pseudomonadati</taxon>
        <taxon>Pseudomonadota</taxon>
        <taxon>Betaproteobacteria</taxon>
        <taxon>Burkholderiales</taxon>
        <taxon>Sphaerotilaceae</taxon>
        <taxon>Ideonella</taxon>
    </lineage>
</organism>
<keyword evidence="4" id="KW-0326">Glycosidase</keyword>
<evidence type="ECO:0000313" key="9">
    <source>
        <dbReference type="Proteomes" id="UP001371218"/>
    </source>
</evidence>
<evidence type="ECO:0000256" key="2">
    <source>
        <dbReference type="ARBA" id="ARBA00022801"/>
    </source>
</evidence>
<gene>
    <name evidence="8" type="ORF">AACH06_19555</name>
</gene>
<sequence length="778" mass="82738">MTFPLRHQAWILVLATSLAAISQAAVTQAAGVSAAEGAPAPLAATYSWKNVPIRGGGFISGIVFSQAQKDLIYARTDIGGMYRWSAATKSWKPLLDWVGWKNWGYNGVVSVAADPSDANRVYAAVGMYTNSWDPNNGAMLRSDDQGRTWQTTPLPFKLGGNMPGRGMGERLAVDPNQGKVLYFGAPSGKGLWKSVDRGATWAQVESFPNPGNYVADPNDTSGYLSDNQGVLWVAFDPRSSQAGKASRVIYVGVADKQNIIYRSNDAGATWERVANQPVGYLPQKGVLDPVNGFLYIATSDTGGPYDGSKGDVWKLNTATGAWTQISPIPSSSADAYFGYTGITVDRQNPKVLMVATQISWWPDGQFFRSTDGGATWTRAWEFTSYPSRSFRYTMDVSDVPWLTFGASPQPPEVTPKLGWMTQAVEIDPFNSNRFMYGTGATLYGSDNLLNWDQVGGSITIKPMVKGLEETAVLDLVSPPSGPPLISALGDIGGFRHDDLKKVPALMHVTPNFTSTNSMDFAELNPSVVARVGQLDKTAFPYINRIGVSSDGGHSWYGGQEPAGGGAGGVIAVAADASTFVWSPSGGAPVVYSISRGSSWAVSSGVPAGAQVRSDRVNPSKFYAFAAGRFYRSTNGGASFAETTASNLPALGNVKFKTVPGREGDIWLAGGSTSGAYGLWHSTDGGASFSKVKGVQEADNIGFGKAPDGANYPTLYAVAKAGGARGLFRSLDAGASWQRINDNDHQYGNFGEALTGDPRVFGRVYVGTNGRGIIIGEPK</sequence>
<keyword evidence="3" id="KW-0119">Carbohydrate metabolism</keyword>
<evidence type="ECO:0000256" key="4">
    <source>
        <dbReference type="ARBA" id="ARBA00023295"/>
    </source>
</evidence>
<feature type="signal peptide" evidence="7">
    <location>
        <begin position="1"/>
        <end position="24"/>
    </location>
</feature>
<evidence type="ECO:0000256" key="1">
    <source>
        <dbReference type="ARBA" id="ARBA00022729"/>
    </source>
</evidence>
<keyword evidence="1 7" id="KW-0732">Signal</keyword>
<name>A0ABU9BST2_9BURK</name>
<keyword evidence="5" id="KW-0624">Polysaccharide degradation</keyword>
<keyword evidence="9" id="KW-1185">Reference proteome</keyword>
<dbReference type="CDD" id="cd15482">
    <property type="entry name" value="Sialidase_non-viral"/>
    <property type="match status" value="1"/>
</dbReference>
<dbReference type="PANTHER" id="PTHR43739">
    <property type="entry name" value="XYLOGLUCANASE (EUROFUNG)"/>
    <property type="match status" value="1"/>
</dbReference>
<accession>A0ABU9BST2</accession>
<evidence type="ECO:0000256" key="5">
    <source>
        <dbReference type="ARBA" id="ARBA00023326"/>
    </source>
</evidence>
<evidence type="ECO:0000313" key="8">
    <source>
        <dbReference type="EMBL" id="MEK8033025.1"/>
    </source>
</evidence>